<dbReference type="Gene3D" id="3.10.20.70">
    <property type="entry name" value="Glutamine synthetase, N-terminal domain"/>
    <property type="match status" value="1"/>
</dbReference>
<evidence type="ECO:0000256" key="1">
    <source>
        <dbReference type="ARBA" id="ARBA00009897"/>
    </source>
</evidence>
<dbReference type="InterPro" id="IPR008146">
    <property type="entry name" value="Gln_synth_cat_dom"/>
</dbReference>
<dbReference type="InterPro" id="IPR036651">
    <property type="entry name" value="Gln_synt_N_sf"/>
</dbReference>
<evidence type="ECO:0000313" key="6">
    <source>
        <dbReference type="EMBL" id="MBB3043147.1"/>
    </source>
</evidence>
<evidence type="ECO:0000256" key="4">
    <source>
        <dbReference type="RuleBase" id="RU000384"/>
    </source>
</evidence>
<dbReference type="RefSeq" id="WP_183593033.1">
    <property type="nucleotide sequence ID" value="NZ_JACHWR010000002.1"/>
</dbReference>
<dbReference type="SUPFAM" id="SSF55931">
    <property type="entry name" value="Glutamine synthetase/guanido kinase"/>
    <property type="match status" value="1"/>
</dbReference>
<sequence>MNPPSSNLLVTIVDNAGVTRAKMVPPARVDSIARKGMGLSPAFAGMCVDDHVIPLRPDMAVGDMRLVPDLAARRRISPTLDWAPVNQLDQSLEPMATCPRSAAQRLQDDAAARGYEYKMAFEFEFTLFEGDGGDEAVLAHRGPGYGLTPFLQLEPFILELADALADAGIEVEQIHPEYGQGQVEVSIGPTDPVTAADNSVVTRIVASRTALRHGLRASFAPITAANGIGNGAHLHVSAMHQGSNVFTDGDRTCGMTEAGLAMVSALARTLPDTVALFAPSVLSTDRLLPGMWSGAWVCWGPENREAGIRFIKGTVGHGQSAANCEVKVIEPAANPYLVVAAVMATTQDAISSEAPILDPIDTDPASLTDDECTRLGVGRLPGSLAESLDRLESNAVLRKALGDELIDSFVGVHRYEDDTYGARGLEERIDLLRWRY</sequence>
<evidence type="ECO:0000256" key="2">
    <source>
        <dbReference type="ARBA" id="ARBA00022598"/>
    </source>
</evidence>
<evidence type="ECO:0000313" key="7">
    <source>
        <dbReference type="Proteomes" id="UP000589626"/>
    </source>
</evidence>
<evidence type="ECO:0000259" key="5">
    <source>
        <dbReference type="PROSITE" id="PS51987"/>
    </source>
</evidence>
<keyword evidence="2 6" id="KW-0436">Ligase</keyword>
<protein>
    <submittedName>
        <fullName evidence="6">Glutamine synthetase</fullName>
        <ecNumber evidence="6">6.3.1.2</ecNumber>
    </submittedName>
</protein>
<evidence type="ECO:0000256" key="3">
    <source>
        <dbReference type="PROSITE-ProRule" id="PRU01331"/>
    </source>
</evidence>
<dbReference type="InterPro" id="IPR014746">
    <property type="entry name" value="Gln_synth/guanido_kin_cat_dom"/>
</dbReference>
<organism evidence="6 7">
    <name type="scientific">Nocardioides soli</name>
    <dbReference type="NCBI Taxonomy" id="1036020"/>
    <lineage>
        <taxon>Bacteria</taxon>
        <taxon>Bacillati</taxon>
        <taxon>Actinomycetota</taxon>
        <taxon>Actinomycetes</taxon>
        <taxon>Propionibacteriales</taxon>
        <taxon>Nocardioidaceae</taxon>
        <taxon>Nocardioides</taxon>
    </lineage>
</organism>
<dbReference type="GO" id="GO:0006542">
    <property type="term" value="P:glutamine biosynthetic process"/>
    <property type="evidence" value="ECO:0007669"/>
    <property type="project" value="InterPro"/>
</dbReference>
<gene>
    <name evidence="6" type="ORF">FHU40_002965</name>
</gene>
<dbReference type="EMBL" id="JACHWR010000002">
    <property type="protein sequence ID" value="MBB3043147.1"/>
    <property type="molecule type" value="Genomic_DNA"/>
</dbReference>
<comment type="caution">
    <text evidence="6">The sequence shown here is derived from an EMBL/GenBank/DDBJ whole genome shotgun (WGS) entry which is preliminary data.</text>
</comment>
<proteinExistence type="inferred from homology"/>
<dbReference type="Proteomes" id="UP000589626">
    <property type="component" value="Unassembled WGS sequence"/>
</dbReference>
<dbReference type="Pfam" id="PF00120">
    <property type="entry name" value="Gln-synt_C"/>
    <property type="match status" value="1"/>
</dbReference>
<dbReference type="AlphaFoldDB" id="A0A7W4VWN0"/>
<dbReference type="EC" id="6.3.1.2" evidence="6"/>
<accession>A0A7W4VWN0</accession>
<feature type="domain" description="GS catalytic" evidence="5">
    <location>
        <begin position="99"/>
        <end position="436"/>
    </location>
</feature>
<dbReference type="PANTHER" id="PTHR43785:SF12">
    <property type="entry name" value="TYPE-1 GLUTAMINE SYNTHETASE 2"/>
    <property type="match status" value="1"/>
</dbReference>
<name>A0A7W4VWN0_9ACTN</name>
<dbReference type="Gene3D" id="3.30.590.10">
    <property type="entry name" value="Glutamine synthetase/guanido kinase, catalytic domain"/>
    <property type="match status" value="1"/>
</dbReference>
<dbReference type="SMART" id="SM01230">
    <property type="entry name" value="Gln-synt_C"/>
    <property type="match status" value="1"/>
</dbReference>
<keyword evidence="7" id="KW-1185">Reference proteome</keyword>
<reference evidence="6 7" key="1">
    <citation type="submission" date="2020-08" db="EMBL/GenBank/DDBJ databases">
        <title>Sequencing the genomes of 1000 actinobacteria strains.</title>
        <authorList>
            <person name="Klenk H.-P."/>
        </authorList>
    </citation>
    <scope>NUCLEOTIDE SEQUENCE [LARGE SCALE GENOMIC DNA]</scope>
    <source>
        <strain evidence="6 7">DSM 105498</strain>
    </source>
</reference>
<dbReference type="PANTHER" id="PTHR43785">
    <property type="entry name" value="GAMMA-GLUTAMYLPUTRESCINE SYNTHETASE"/>
    <property type="match status" value="1"/>
</dbReference>
<dbReference type="PROSITE" id="PS51987">
    <property type="entry name" value="GS_CATALYTIC"/>
    <property type="match status" value="1"/>
</dbReference>
<dbReference type="GO" id="GO:0004356">
    <property type="term" value="F:glutamine synthetase activity"/>
    <property type="evidence" value="ECO:0007669"/>
    <property type="project" value="UniProtKB-EC"/>
</dbReference>
<comment type="similarity">
    <text evidence="1 3 4">Belongs to the glutamine synthetase family.</text>
</comment>